<evidence type="ECO:0000313" key="2">
    <source>
        <dbReference type="Proteomes" id="UP000017559"/>
    </source>
</evidence>
<reference evidence="1 2" key="1">
    <citation type="journal article" date="2014" name="BMC Genomics">
        <title>Genome and secretome analysis of the hemibiotrophic fungal pathogen, Moniliophthora roreri, which causes frosty pod rot disease of cacao: mechanisms of the biotrophic and necrotrophic phases.</title>
        <authorList>
            <person name="Meinhardt L.W."/>
            <person name="Costa G.G.L."/>
            <person name="Thomazella D.P.T."/>
            <person name="Teixeira P.J.P.L."/>
            <person name="Carazzolle M.F."/>
            <person name="Schuster S.C."/>
            <person name="Carlson J.E."/>
            <person name="Guiltinan M.J."/>
            <person name="Mieczkowski P."/>
            <person name="Farmer A."/>
            <person name="Ramaraj T."/>
            <person name="Crozier J."/>
            <person name="Davis R.E."/>
            <person name="Shao J."/>
            <person name="Melnick R.L."/>
            <person name="Pereira G.A.G."/>
            <person name="Bailey B.A."/>
        </authorList>
    </citation>
    <scope>NUCLEOTIDE SEQUENCE [LARGE SCALE GENOMIC DNA]</scope>
    <source>
        <strain evidence="1 2">MCA 2997</strain>
    </source>
</reference>
<dbReference type="Proteomes" id="UP000017559">
    <property type="component" value="Unassembled WGS sequence"/>
</dbReference>
<name>V2XFX9_MONRO</name>
<evidence type="ECO:0000313" key="1">
    <source>
        <dbReference type="EMBL" id="ESK91420.1"/>
    </source>
</evidence>
<accession>V2XFX9</accession>
<proteinExistence type="predicted"/>
<sequence length="110" mass="12287">MSTSSSYQGPSCKLVITFDVGTTYSSALYMILDPGLPPVIEGSRKIHTVGSEATEDVFLELAEREGFLKVEWFKLHMCPKHLSPIHIHDSNVPLLPLKKIVIEVFADFLQ</sequence>
<keyword evidence="2" id="KW-1185">Reference proteome</keyword>
<dbReference type="AlphaFoldDB" id="V2XFX9"/>
<organism evidence="1 2">
    <name type="scientific">Moniliophthora roreri (strain MCA 2997)</name>
    <name type="common">Cocoa frosty pod rot fungus</name>
    <name type="synonym">Crinipellis roreri</name>
    <dbReference type="NCBI Taxonomy" id="1381753"/>
    <lineage>
        <taxon>Eukaryota</taxon>
        <taxon>Fungi</taxon>
        <taxon>Dikarya</taxon>
        <taxon>Basidiomycota</taxon>
        <taxon>Agaricomycotina</taxon>
        <taxon>Agaricomycetes</taxon>
        <taxon>Agaricomycetidae</taxon>
        <taxon>Agaricales</taxon>
        <taxon>Marasmiineae</taxon>
        <taxon>Marasmiaceae</taxon>
        <taxon>Moniliophthora</taxon>
    </lineage>
</organism>
<dbReference type="OrthoDB" id="2963168at2759"/>
<protein>
    <submittedName>
        <fullName evidence="1">Uncharacterized protein</fullName>
    </submittedName>
</protein>
<dbReference type="HOGENOM" id="CLU_2171695_0_0_1"/>
<dbReference type="KEGG" id="mrr:Moror_2706"/>
<dbReference type="EMBL" id="AWSO01000348">
    <property type="protein sequence ID" value="ESK91420.1"/>
    <property type="molecule type" value="Genomic_DNA"/>
</dbReference>
<dbReference type="STRING" id="1381753.V2XFX9"/>
<gene>
    <name evidence="1" type="ORF">Moror_2706</name>
</gene>
<comment type="caution">
    <text evidence="1">The sequence shown here is derived from an EMBL/GenBank/DDBJ whole genome shotgun (WGS) entry which is preliminary data.</text>
</comment>